<evidence type="ECO:0000313" key="2">
    <source>
        <dbReference type="EMBL" id="GAF84729.1"/>
    </source>
</evidence>
<dbReference type="InterPro" id="IPR004682">
    <property type="entry name" value="TRAP_DctP"/>
</dbReference>
<dbReference type="SUPFAM" id="SSF53850">
    <property type="entry name" value="Periplasmic binding protein-like II"/>
    <property type="match status" value="1"/>
</dbReference>
<dbReference type="NCBIfam" id="TIGR00787">
    <property type="entry name" value="dctP"/>
    <property type="match status" value="1"/>
</dbReference>
<reference evidence="2" key="1">
    <citation type="journal article" date="2014" name="Front. Microbiol.">
        <title>High frequency of phylogenetically diverse reductive dehalogenase-homologous genes in deep subseafloor sedimentary metagenomes.</title>
        <authorList>
            <person name="Kawai M."/>
            <person name="Futagami T."/>
            <person name="Toyoda A."/>
            <person name="Takaki Y."/>
            <person name="Nishi S."/>
            <person name="Hori S."/>
            <person name="Arai W."/>
            <person name="Tsubouchi T."/>
            <person name="Morono Y."/>
            <person name="Uchiyama I."/>
            <person name="Ito T."/>
            <person name="Fujiyama A."/>
            <person name="Inagaki F."/>
            <person name="Takami H."/>
        </authorList>
    </citation>
    <scope>NUCLEOTIDE SEQUENCE</scope>
    <source>
        <strain evidence="2">Expedition CK06-06</strain>
    </source>
</reference>
<dbReference type="Gene3D" id="3.40.190.170">
    <property type="entry name" value="Bacterial extracellular solute-binding protein, family 7"/>
    <property type="match status" value="1"/>
</dbReference>
<dbReference type="InterPro" id="IPR038404">
    <property type="entry name" value="TRAP_DctP_sf"/>
</dbReference>
<comment type="caution">
    <text evidence="2">The sequence shown here is derived from an EMBL/GenBank/DDBJ whole genome shotgun (WGS) entry which is preliminary data.</text>
</comment>
<dbReference type="EMBL" id="BARS01006249">
    <property type="protein sequence ID" value="GAF84729.1"/>
    <property type="molecule type" value="Genomic_DNA"/>
</dbReference>
<dbReference type="GO" id="GO:0030246">
    <property type="term" value="F:carbohydrate binding"/>
    <property type="evidence" value="ECO:0007669"/>
    <property type="project" value="TreeGrafter"/>
</dbReference>
<dbReference type="InterPro" id="IPR018389">
    <property type="entry name" value="DctP_fam"/>
</dbReference>
<keyword evidence="1" id="KW-0732">Signal</keyword>
<gene>
    <name evidence="2" type="ORF">S01H1_12207</name>
</gene>
<sequence length="256" mass="29155">VNRSVTEGLQLGTIEMTMPSNSPLALFVPSLYIFELPFLFENNKHMFAVLDSEIGRSFIPDLEEQGFHLLGYFTFGVRHIMTTKKAINSIDDLKGLKIRTMECSLHLDAFKAFGASPLPMAYNELFLALQTGMIDGAEAANSNYYSKRFFEVAPNWAQVGWLRLVAPVIISKKFYDKLPADLKKIVDDTLQELIDYERDLYTTVSEQRLEQLKAAGVKITYPDIAPFIEASKVVYEKWADRVGGRKRIDEIVDFDY</sequence>
<name>X0SUR5_9ZZZZ</name>
<organism evidence="2">
    <name type="scientific">marine sediment metagenome</name>
    <dbReference type="NCBI Taxonomy" id="412755"/>
    <lineage>
        <taxon>unclassified sequences</taxon>
        <taxon>metagenomes</taxon>
        <taxon>ecological metagenomes</taxon>
    </lineage>
</organism>
<dbReference type="AlphaFoldDB" id="X0SUR5"/>
<feature type="non-terminal residue" evidence="2">
    <location>
        <position position="1"/>
    </location>
</feature>
<proteinExistence type="predicted"/>
<accession>X0SUR5</accession>
<evidence type="ECO:0008006" key="3">
    <source>
        <dbReference type="Google" id="ProtNLM"/>
    </source>
</evidence>
<evidence type="ECO:0000256" key="1">
    <source>
        <dbReference type="ARBA" id="ARBA00022729"/>
    </source>
</evidence>
<dbReference type="NCBIfam" id="NF037995">
    <property type="entry name" value="TRAP_S1"/>
    <property type="match status" value="1"/>
</dbReference>
<dbReference type="PANTHER" id="PTHR33376:SF2">
    <property type="entry name" value="DICARBOXYLATE-BINDING PERIPLASMIC PROTEIN"/>
    <property type="match status" value="1"/>
</dbReference>
<dbReference type="GO" id="GO:0030288">
    <property type="term" value="C:outer membrane-bounded periplasmic space"/>
    <property type="evidence" value="ECO:0007669"/>
    <property type="project" value="InterPro"/>
</dbReference>
<dbReference type="PANTHER" id="PTHR33376">
    <property type="match status" value="1"/>
</dbReference>
<dbReference type="GO" id="GO:0055085">
    <property type="term" value="P:transmembrane transport"/>
    <property type="evidence" value="ECO:0007669"/>
    <property type="project" value="InterPro"/>
</dbReference>
<protein>
    <recommendedName>
        <fullName evidence="3">C4-dicarboxylate ABC transporter</fullName>
    </recommendedName>
</protein>
<dbReference type="CDD" id="cd13603">
    <property type="entry name" value="PBP2_TRAP_Siap_TeaA_like"/>
    <property type="match status" value="1"/>
</dbReference>
<dbReference type="Pfam" id="PF03480">
    <property type="entry name" value="DctP"/>
    <property type="match status" value="1"/>
</dbReference>